<feature type="region of interest" description="Disordered" evidence="1">
    <location>
        <begin position="1"/>
        <end position="105"/>
    </location>
</feature>
<keyword evidence="2" id="KW-1185">Reference proteome</keyword>
<dbReference type="PANTHER" id="PTHR13177">
    <property type="entry name" value="DEATH-ASSOCIATED PROTEIN 1"/>
    <property type="match status" value="1"/>
</dbReference>
<name>A0ABM0GKP3_SACKO</name>
<proteinExistence type="predicted"/>
<dbReference type="Pfam" id="PF15228">
    <property type="entry name" value="DAP"/>
    <property type="match status" value="1"/>
</dbReference>
<accession>A0ABM0GKP3</accession>
<protein>
    <submittedName>
        <fullName evidence="3">Death-associated protein 1-like</fullName>
    </submittedName>
</protein>
<dbReference type="RefSeq" id="XP_002732013.1">
    <property type="nucleotide sequence ID" value="XM_002731967.2"/>
</dbReference>
<gene>
    <name evidence="3" type="primary">LOC100374407</name>
</gene>
<sequence length="105" mass="11563">MSSAEEAADIKGGHPPAVKAGGMRITQSKHAHPEKPEKLTKEEEEEYAEPTSPPKTTVVISGVVSKGDRDFPPEAVKVMHEKPIPKHDNRNPQSKHSMPIQQPRK</sequence>
<feature type="compositionally biased region" description="Basic and acidic residues" evidence="1">
    <location>
        <begin position="31"/>
        <end position="41"/>
    </location>
</feature>
<feature type="compositionally biased region" description="Polar residues" evidence="1">
    <location>
        <begin position="91"/>
        <end position="105"/>
    </location>
</feature>
<dbReference type="InterPro" id="IPR024130">
    <property type="entry name" value="DAP1/DAPL1"/>
</dbReference>
<evidence type="ECO:0000313" key="2">
    <source>
        <dbReference type="Proteomes" id="UP000694865"/>
    </source>
</evidence>
<evidence type="ECO:0000256" key="1">
    <source>
        <dbReference type="SAM" id="MobiDB-lite"/>
    </source>
</evidence>
<evidence type="ECO:0000313" key="3">
    <source>
        <dbReference type="RefSeq" id="XP_002732013.1"/>
    </source>
</evidence>
<feature type="compositionally biased region" description="Basic and acidic residues" evidence="1">
    <location>
        <begin position="66"/>
        <end position="90"/>
    </location>
</feature>
<dbReference type="GeneID" id="100374407"/>
<reference evidence="3" key="1">
    <citation type="submission" date="2025-08" db="UniProtKB">
        <authorList>
            <consortium name="RefSeq"/>
        </authorList>
    </citation>
    <scope>IDENTIFICATION</scope>
    <source>
        <tissue evidence="3">Testes</tissue>
    </source>
</reference>
<dbReference type="Proteomes" id="UP000694865">
    <property type="component" value="Unplaced"/>
</dbReference>
<organism evidence="2 3">
    <name type="scientific">Saccoglossus kowalevskii</name>
    <name type="common">Acorn worm</name>
    <dbReference type="NCBI Taxonomy" id="10224"/>
    <lineage>
        <taxon>Eukaryota</taxon>
        <taxon>Metazoa</taxon>
        <taxon>Hemichordata</taxon>
        <taxon>Enteropneusta</taxon>
        <taxon>Harrimaniidae</taxon>
        <taxon>Saccoglossus</taxon>
    </lineage>
</organism>
<dbReference type="PANTHER" id="PTHR13177:SF4">
    <property type="entry name" value="GEO09647P1"/>
    <property type="match status" value="1"/>
</dbReference>